<dbReference type="PANTHER" id="PTHR39323:SF1">
    <property type="entry name" value="BLR1149 PROTEIN"/>
    <property type="match status" value="1"/>
</dbReference>
<evidence type="ECO:0000259" key="1">
    <source>
        <dbReference type="Pfam" id="PF00149"/>
    </source>
</evidence>
<name>T1B5L3_9ZZZZ</name>
<sequence>MKELQIEKDVYLSELGCIYLSDESSVVISDLHLGFEEEMNIHGLYLPRLQREHIEHTVEKIIERYTPHRIIINGDFKQEFSRNLSQEWTDVIHFIERFEKKVELTFIRGNHDNYLENDIVPKKNIELKRNL</sequence>
<feature type="domain" description="Calcineurin-like phosphoesterase" evidence="1">
    <location>
        <begin position="26"/>
        <end position="115"/>
    </location>
</feature>
<proteinExistence type="predicted"/>
<dbReference type="EMBL" id="AUZX01006109">
    <property type="protein sequence ID" value="EQD65252.1"/>
    <property type="molecule type" value="Genomic_DNA"/>
</dbReference>
<gene>
    <name evidence="2" type="ORF">B1A_08561</name>
</gene>
<accession>T1B5L3</accession>
<dbReference type="GO" id="GO:0016787">
    <property type="term" value="F:hydrolase activity"/>
    <property type="evidence" value="ECO:0007669"/>
    <property type="project" value="InterPro"/>
</dbReference>
<dbReference type="SUPFAM" id="SSF56300">
    <property type="entry name" value="Metallo-dependent phosphatases"/>
    <property type="match status" value="1"/>
</dbReference>
<dbReference type="PANTHER" id="PTHR39323">
    <property type="entry name" value="BLR1149 PROTEIN"/>
    <property type="match status" value="1"/>
</dbReference>
<dbReference type="Gene3D" id="3.60.21.10">
    <property type="match status" value="1"/>
</dbReference>
<dbReference type="InterPro" id="IPR004843">
    <property type="entry name" value="Calcineurin-like_PHP"/>
</dbReference>
<reference evidence="2" key="2">
    <citation type="journal article" date="2014" name="ISME J.">
        <title>Microbial stratification in low pH oxic and suboxic macroscopic growths along an acid mine drainage.</title>
        <authorList>
            <person name="Mendez-Garcia C."/>
            <person name="Mesa V."/>
            <person name="Sprenger R.R."/>
            <person name="Richter M."/>
            <person name="Diez M.S."/>
            <person name="Solano J."/>
            <person name="Bargiela R."/>
            <person name="Golyshina O.V."/>
            <person name="Manteca A."/>
            <person name="Ramos J.L."/>
            <person name="Gallego J.R."/>
            <person name="Llorente I."/>
            <person name="Martins Dos Santos V.A."/>
            <person name="Jensen O.N."/>
            <person name="Pelaez A.I."/>
            <person name="Sanchez J."/>
            <person name="Ferrer M."/>
        </authorList>
    </citation>
    <scope>NUCLEOTIDE SEQUENCE</scope>
</reference>
<protein>
    <submittedName>
        <fullName evidence="2">ICC-like phosphoesterase</fullName>
    </submittedName>
</protein>
<dbReference type="AlphaFoldDB" id="T1B5L3"/>
<dbReference type="Pfam" id="PF00149">
    <property type="entry name" value="Metallophos"/>
    <property type="match status" value="1"/>
</dbReference>
<reference evidence="2" key="1">
    <citation type="submission" date="2013-08" db="EMBL/GenBank/DDBJ databases">
        <authorList>
            <person name="Mendez C."/>
            <person name="Richter M."/>
            <person name="Ferrer M."/>
            <person name="Sanchez J."/>
        </authorList>
    </citation>
    <scope>NUCLEOTIDE SEQUENCE</scope>
</reference>
<dbReference type="InterPro" id="IPR029052">
    <property type="entry name" value="Metallo-depent_PP-like"/>
</dbReference>
<comment type="caution">
    <text evidence="2">The sequence shown here is derived from an EMBL/GenBank/DDBJ whole genome shotgun (WGS) entry which is preliminary data.</text>
</comment>
<evidence type="ECO:0000313" key="2">
    <source>
        <dbReference type="EMBL" id="EQD65252.1"/>
    </source>
</evidence>
<organism evidence="2">
    <name type="scientific">mine drainage metagenome</name>
    <dbReference type="NCBI Taxonomy" id="410659"/>
    <lineage>
        <taxon>unclassified sequences</taxon>
        <taxon>metagenomes</taxon>
        <taxon>ecological metagenomes</taxon>
    </lineage>
</organism>